<dbReference type="RefSeq" id="WP_159750702.1">
    <property type="nucleotide sequence ID" value="NZ_CASSPE010000146.1"/>
</dbReference>
<dbReference type="GO" id="GO:0047617">
    <property type="term" value="F:fatty acyl-CoA hydrolase activity"/>
    <property type="evidence" value="ECO:0007669"/>
    <property type="project" value="TreeGrafter"/>
</dbReference>
<dbReference type="EMBL" id="WUQX01000001">
    <property type="protein sequence ID" value="MXP75447.1"/>
    <property type="molecule type" value="Genomic_DNA"/>
</dbReference>
<proteinExistence type="inferred from homology"/>
<dbReference type="SUPFAM" id="SSF54637">
    <property type="entry name" value="Thioesterase/thiol ester dehydrase-isomerase"/>
    <property type="match status" value="1"/>
</dbReference>
<comment type="caution">
    <text evidence="3">The sequence shown here is derived from an EMBL/GenBank/DDBJ whole genome shotgun (WGS) entry which is preliminary data.</text>
</comment>
<evidence type="ECO:0000256" key="1">
    <source>
        <dbReference type="ARBA" id="ARBA00005953"/>
    </source>
</evidence>
<sequence length="147" mass="17620">MNQKKEWEPYEHKVQYYETDQMGIVHHSNYIRWFEEARTDYMEKMGMGYDQMEARGILSPVLSVEADYHQMVRFGETVTIETFIKEYNGIRLTVGYEVIDQKNQRLCCRGTTKHCFLDREGKFLSLKQACIEYHQMFVQGLEDHKDK</sequence>
<dbReference type="NCBIfam" id="TIGR00051">
    <property type="entry name" value="YbgC/FadM family acyl-CoA thioesterase"/>
    <property type="match status" value="1"/>
</dbReference>
<dbReference type="PANTHER" id="PTHR31793">
    <property type="entry name" value="4-HYDROXYBENZOYL-COA THIOESTERASE FAMILY MEMBER"/>
    <property type="match status" value="1"/>
</dbReference>
<dbReference type="PANTHER" id="PTHR31793:SF27">
    <property type="entry name" value="NOVEL THIOESTERASE SUPERFAMILY DOMAIN AND SAPOSIN A-TYPE DOMAIN CONTAINING PROTEIN (0610012H03RIK)"/>
    <property type="match status" value="1"/>
</dbReference>
<dbReference type="AlphaFoldDB" id="A0A7X3SIK5"/>
<dbReference type="PIRSF" id="PIRSF003230">
    <property type="entry name" value="YbgC"/>
    <property type="match status" value="1"/>
</dbReference>
<evidence type="ECO:0000256" key="2">
    <source>
        <dbReference type="ARBA" id="ARBA00022801"/>
    </source>
</evidence>
<organism evidence="3 4">
    <name type="scientific">Sporofaciens musculi</name>
    <dbReference type="NCBI Taxonomy" id="2681861"/>
    <lineage>
        <taxon>Bacteria</taxon>
        <taxon>Bacillati</taxon>
        <taxon>Bacillota</taxon>
        <taxon>Clostridia</taxon>
        <taxon>Lachnospirales</taxon>
        <taxon>Lachnospiraceae</taxon>
        <taxon>Sporofaciens</taxon>
    </lineage>
</organism>
<reference evidence="3 4" key="1">
    <citation type="submission" date="2019-12" db="EMBL/GenBank/DDBJ databases">
        <title>Sporaefaciens musculi gen. nov., sp. nov., a novel bacterium isolated from the caecum of an obese mouse.</title>
        <authorList>
            <person name="Rasmussen T.S."/>
            <person name="Streidl T."/>
            <person name="Hitch T.C.A."/>
            <person name="Wortmann E."/>
            <person name="Deptula P."/>
            <person name="Hansen M."/>
            <person name="Nielsen D.S."/>
            <person name="Clavel T."/>
            <person name="Vogensen F.K."/>
        </authorList>
    </citation>
    <scope>NUCLEOTIDE SEQUENCE [LARGE SCALE GENOMIC DNA]</scope>
    <source>
        <strain evidence="3 4">WCA-9-b2</strain>
    </source>
</reference>
<dbReference type="Pfam" id="PF13279">
    <property type="entry name" value="4HBT_2"/>
    <property type="match status" value="1"/>
</dbReference>
<comment type="similarity">
    <text evidence="1">Belongs to the 4-hydroxybenzoyl-CoA thioesterase family.</text>
</comment>
<dbReference type="InterPro" id="IPR029069">
    <property type="entry name" value="HotDog_dom_sf"/>
</dbReference>
<dbReference type="Proteomes" id="UP000460412">
    <property type="component" value="Unassembled WGS sequence"/>
</dbReference>
<evidence type="ECO:0000313" key="3">
    <source>
        <dbReference type="EMBL" id="MXP75447.1"/>
    </source>
</evidence>
<dbReference type="Gene3D" id="3.10.129.10">
    <property type="entry name" value="Hotdog Thioesterase"/>
    <property type="match status" value="1"/>
</dbReference>
<dbReference type="CDD" id="cd00586">
    <property type="entry name" value="4HBT"/>
    <property type="match status" value="1"/>
</dbReference>
<accession>A0A7X3SIK5</accession>
<gene>
    <name evidence="3" type="ORF">GN277_08660</name>
</gene>
<dbReference type="InterPro" id="IPR006684">
    <property type="entry name" value="YbgC/YbaW"/>
</dbReference>
<dbReference type="InterPro" id="IPR050563">
    <property type="entry name" value="4-hydroxybenzoyl-CoA_TE"/>
</dbReference>
<evidence type="ECO:0000313" key="4">
    <source>
        <dbReference type="Proteomes" id="UP000460412"/>
    </source>
</evidence>
<keyword evidence="4" id="KW-1185">Reference proteome</keyword>
<name>A0A7X3SIK5_9FIRM</name>
<dbReference type="EC" id="3.1.2.-" evidence="3"/>
<keyword evidence="2 3" id="KW-0378">Hydrolase</keyword>
<protein>
    <submittedName>
        <fullName evidence="3">YbgC/FadM family acyl-CoA thioesterase</fullName>
        <ecNumber evidence="3">3.1.2.-</ecNumber>
    </submittedName>
</protein>